<feature type="region of interest" description="Disordered" evidence="1">
    <location>
        <begin position="560"/>
        <end position="582"/>
    </location>
</feature>
<comment type="caution">
    <text evidence="2">The sequence shown here is derived from an EMBL/GenBank/DDBJ whole genome shotgun (WGS) entry which is preliminary data.</text>
</comment>
<evidence type="ECO:0000313" key="2">
    <source>
        <dbReference type="EMBL" id="TPX11766.1"/>
    </source>
</evidence>
<feature type="compositionally biased region" description="Low complexity" evidence="1">
    <location>
        <begin position="409"/>
        <end position="428"/>
    </location>
</feature>
<feature type="compositionally biased region" description="Acidic residues" evidence="1">
    <location>
        <begin position="568"/>
        <end position="582"/>
    </location>
</feature>
<dbReference type="EMBL" id="SKBQ01000046">
    <property type="protein sequence ID" value="TPX11766.1"/>
    <property type="molecule type" value="Genomic_DNA"/>
</dbReference>
<feature type="region of interest" description="Disordered" evidence="1">
    <location>
        <begin position="155"/>
        <end position="190"/>
    </location>
</feature>
<dbReference type="STRING" id="1093900.A0A507AYB8"/>
<feature type="region of interest" description="Disordered" evidence="1">
    <location>
        <begin position="14"/>
        <end position="90"/>
    </location>
</feature>
<proteinExistence type="predicted"/>
<keyword evidence="3" id="KW-1185">Reference proteome</keyword>
<dbReference type="AlphaFoldDB" id="A0A507AYB8"/>
<dbReference type="Proteomes" id="UP000319257">
    <property type="component" value="Unassembled WGS sequence"/>
</dbReference>
<feature type="compositionally biased region" description="Low complexity" evidence="1">
    <location>
        <begin position="437"/>
        <end position="446"/>
    </location>
</feature>
<dbReference type="OrthoDB" id="5138418at2759"/>
<feature type="compositionally biased region" description="Polar residues" evidence="1">
    <location>
        <begin position="39"/>
        <end position="70"/>
    </location>
</feature>
<evidence type="ECO:0000256" key="1">
    <source>
        <dbReference type="SAM" id="MobiDB-lite"/>
    </source>
</evidence>
<dbReference type="GeneID" id="41974950"/>
<feature type="region of interest" description="Disordered" evidence="1">
    <location>
        <begin position="227"/>
        <end position="541"/>
    </location>
</feature>
<gene>
    <name evidence="2" type="ORF">E0L32_007503</name>
</gene>
<feature type="compositionally biased region" description="Low complexity" evidence="1">
    <location>
        <begin position="281"/>
        <end position="290"/>
    </location>
</feature>
<organism evidence="2 3">
    <name type="scientific">Thyridium curvatum</name>
    <dbReference type="NCBI Taxonomy" id="1093900"/>
    <lineage>
        <taxon>Eukaryota</taxon>
        <taxon>Fungi</taxon>
        <taxon>Dikarya</taxon>
        <taxon>Ascomycota</taxon>
        <taxon>Pezizomycotina</taxon>
        <taxon>Sordariomycetes</taxon>
        <taxon>Sordariomycetidae</taxon>
        <taxon>Thyridiales</taxon>
        <taxon>Thyridiaceae</taxon>
        <taxon>Thyridium</taxon>
    </lineage>
</organism>
<name>A0A507AYB8_9PEZI</name>
<feature type="compositionally biased region" description="Low complexity" evidence="1">
    <location>
        <begin position="467"/>
        <end position="487"/>
    </location>
</feature>
<dbReference type="RefSeq" id="XP_030993477.1">
    <property type="nucleotide sequence ID" value="XM_031142254.1"/>
</dbReference>
<dbReference type="InParanoid" id="A0A507AYB8"/>
<reference evidence="2 3" key="1">
    <citation type="submission" date="2019-06" db="EMBL/GenBank/DDBJ databases">
        <title>Draft genome sequence of the filamentous fungus Phialemoniopsis curvata isolated from diesel fuel.</title>
        <authorList>
            <person name="Varaljay V.A."/>
            <person name="Lyon W.J."/>
            <person name="Crouch A.L."/>
            <person name="Drake C.E."/>
            <person name="Hollomon J.M."/>
            <person name="Nadeau L.J."/>
            <person name="Nunn H.S."/>
            <person name="Stevenson B.S."/>
            <person name="Bojanowski C.L."/>
            <person name="Crookes-Goodson W.J."/>
        </authorList>
    </citation>
    <scope>NUCLEOTIDE SEQUENCE [LARGE SCALE GENOMIC DNA]</scope>
    <source>
        <strain evidence="2 3">D216</strain>
    </source>
</reference>
<accession>A0A507AYB8</accession>
<protein>
    <submittedName>
        <fullName evidence="2">Uncharacterized protein</fullName>
    </submittedName>
</protein>
<sequence length="582" mass="60944">MSYSSQFHMPGAYHFEANPASTSGGPGLNAGIFRPPMSPSASSSVLNLAKSTGSLCSDVSMANNNNTPSAHANAKRKRARDDPRRESTPLAADWTAADLSATAYDAETPLERNGDRPPRYVLAGQIETPGARTFNPLDANMDDSVYSDVDYRRALGSKKPHPRDPETPGVNGTAGGGRDLGATPQTPQSQGWGSFAFTVVGKVWDFCKGGAFRGFYAGGGKGYEWKGGDSTPPHAAAAAADGEDSHDPPWGSASDLPVGLNTPGAFPGAHYAPTPEYRDCSSPPASTPRPAAKRRQISENGDELRKNWVMVSEDDNDDEAHPPPPQQQQQQHLRPVAASRAEKKRPSLAPQPRPSSRQQARPAGPMRRISIPVSRLGGGGTPNAPPSGWRMPSSRISHAGSPGLTAREPASFAPPRSPVAASPSPSRRTFSPAALTSSSSRIPMSSGRGGAGSHSSANPFAPPRGCSASPRPSSRQSSMPSPSFGSSGTPGGGGGHRRAASTAGARRADAADPVSNSPRLDAEAQRLAARKRAVERDTDARMDAFSARLRDMIRQGKEALGTTVEVDGTAEDGGDEGWLDDE</sequence>
<feature type="compositionally biased region" description="Basic and acidic residues" evidence="1">
    <location>
        <begin position="532"/>
        <end position="541"/>
    </location>
</feature>
<evidence type="ECO:0000313" key="3">
    <source>
        <dbReference type="Proteomes" id="UP000319257"/>
    </source>
</evidence>